<feature type="region of interest" description="Disordered" evidence="1">
    <location>
        <begin position="540"/>
        <end position="559"/>
    </location>
</feature>
<feature type="region of interest" description="Disordered" evidence="1">
    <location>
        <begin position="407"/>
        <end position="428"/>
    </location>
</feature>
<keyword evidence="3" id="KW-1185">Reference proteome</keyword>
<evidence type="ECO:0000313" key="3">
    <source>
        <dbReference type="Proteomes" id="UP000037923"/>
    </source>
</evidence>
<dbReference type="Proteomes" id="UP000037923">
    <property type="component" value="Unassembled WGS sequence"/>
</dbReference>
<feature type="region of interest" description="Disordered" evidence="1">
    <location>
        <begin position="264"/>
        <end position="340"/>
    </location>
</feature>
<evidence type="ECO:0000256" key="1">
    <source>
        <dbReference type="SAM" id="MobiDB-lite"/>
    </source>
</evidence>
<feature type="compositionally biased region" description="Low complexity" evidence="1">
    <location>
        <begin position="264"/>
        <end position="275"/>
    </location>
</feature>
<comment type="caution">
    <text evidence="2">The sequence shown here is derived from an EMBL/GenBank/DDBJ whole genome shotgun (WGS) entry which is preliminary data.</text>
</comment>
<dbReference type="VEuPathDB" id="TriTrypDB:LpyrH10_08_0560"/>
<dbReference type="GeneID" id="26904898"/>
<feature type="compositionally biased region" description="Acidic residues" evidence="1">
    <location>
        <begin position="306"/>
        <end position="316"/>
    </location>
</feature>
<protein>
    <recommendedName>
        <fullName evidence="4">F-box domain-containing protein</fullName>
    </recommendedName>
</protein>
<dbReference type="RefSeq" id="XP_015658774.1">
    <property type="nucleotide sequence ID" value="XM_015802330.1"/>
</dbReference>
<dbReference type="EMBL" id="LGTL01000008">
    <property type="protein sequence ID" value="KPA80335.1"/>
    <property type="molecule type" value="Genomic_DNA"/>
</dbReference>
<feature type="region of interest" description="Disordered" evidence="1">
    <location>
        <begin position="1234"/>
        <end position="1253"/>
    </location>
</feature>
<sequence>MLPSFQHFAQDGARSLSSNVNFACLRPPHCYEDSLSSGTAGRTIVVEDRPSPAALLCISVPLPMKAAKEDMQFLTAEREVAGLVRSPASRCAPRRKLDQVSSSAEFPISDATRYLDLCSDTSAAEKDEGDTDSRNEFDCTSISNACDTSVNTSVAASRQAGWGVVWMHVFPQHIAGFLTVRDVVEVSAVCRTAQEAVRQPWVWRSLAAYHYAVHPVSVERVFYAAAQEWSTDVAAAGGYDSDVYQRPTRLIACEQLVASTSPVLRQPQLTPRPQQNIEEDAQASTMSTATAPWLMGDNAGTSAAEDAVEVGEEEADNSSNDGEGPDWEFPSTQPPRTTREEDNDFIETMEEETAERSAVMAIAPSSTTTDAATTDASIAAAAAAAQLAPRTSLASGSRYLWQTTAAAMPSPSSPISSPLPEGAGEEDNALYPSATVGVVVHRTLMPSPQLMAGSGSPVTGANSLSGLTSPRSPAAAVAAAAAVNGTLCATPIALTHSQRSTPLTPPLPVYTTIATCADGPTSAVEQRGGAGDKCLASSRTAVREELPPPSPAQLDSSSTEGILFHPEEKGGEDAMTQSTPFSSPTLLCQPSYTLGVTNNVPVANADGGVASPASSAAAAAAPSSPAASSPAVVPMCCYTLCRATAERTLLHRKPNFPWYCFSRYLYANRVQASMSRWVELSRRARAELCRGAWDAAYGSLSHIIHDLLQQGSCRGVEHLLLLAQTLVRRASLCCHRGHVHLLAAFTDFCTAALLCPDSVAPSDMTELCAREGLSTLSPEAWMRSYEDAAQIASPVVLLGTLAQVPFLFPQHRILCLCGCLAAYMRAYRVSGQSLHHLLCRAAEWATPGTVEELLVRALREVAQAQQYPQHASALYVRKACATADYALSLMPLQVRTAVDALTSAWVRDCFSTEAAVYGAAMTQWAARAPEAAEFAGTTALDVRWLAWLTYEVQTFVYKELTDKPPVRAALASVLLALTAHDRADGLVRIAAQYANYETRTEDLVPPLPRHADRRRVTQHLLHNALHLSPLHSSAALLLSRVYAVAEDEEGEAEGGASMASAVLTDCIHRWARRFSLLELGSPSTRLTATAVTAAGSTVPYLHRRERSPEVCFIPSELLVERNGCLHMVADLAEATEQHQGLSYPYQMRAAMAMDRGYHLAAILEMGRIIKLSLDVNDVALRVRFLQDATELPSTRASLVADEASAAALTPTQSFPASSLSASFESSVRVQDASSPALSLASPPSPSLGSAPPLRSTHRACLARMSGLLTLLHPPEAFLREECEGDSTGLVGAFGGSQSCSRLLFSRELPSMATRELGNDHVSRVASMAFSEAEGDVVLPNGVSAVNAAHVRAFLEDLLSCTNDAPGSVS</sequence>
<proteinExistence type="predicted"/>
<gene>
    <name evidence="2" type="ORF">ABB37_04607</name>
</gene>
<evidence type="ECO:0000313" key="2">
    <source>
        <dbReference type="EMBL" id="KPA80335.1"/>
    </source>
</evidence>
<dbReference type="SUPFAM" id="SSF81383">
    <property type="entry name" value="F-box domain"/>
    <property type="match status" value="1"/>
</dbReference>
<evidence type="ECO:0008006" key="4">
    <source>
        <dbReference type="Google" id="ProtNLM"/>
    </source>
</evidence>
<feature type="compositionally biased region" description="Low complexity" evidence="1">
    <location>
        <begin position="409"/>
        <end position="420"/>
    </location>
</feature>
<reference evidence="2 3" key="1">
    <citation type="submission" date="2015-07" db="EMBL/GenBank/DDBJ databases">
        <title>High-quality genome of monoxenous trypanosomatid Leptomonas pyrrhocoris.</title>
        <authorList>
            <person name="Flegontov P."/>
            <person name="Butenko A."/>
            <person name="Firsov S."/>
            <person name="Vlcek C."/>
            <person name="Logacheva M.D."/>
            <person name="Field M."/>
            <person name="Filatov D."/>
            <person name="Flegontova O."/>
            <person name="Gerasimov E."/>
            <person name="Jackson A.P."/>
            <person name="Kelly S."/>
            <person name="Opperdoes F."/>
            <person name="O'Reilly A."/>
            <person name="Votypka J."/>
            <person name="Yurchenko V."/>
            <person name="Lukes J."/>
        </authorList>
    </citation>
    <scope>NUCLEOTIDE SEQUENCE [LARGE SCALE GENOMIC DNA]</scope>
    <source>
        <strain evidence="2">H10</strain>
    </source>
</reference>
<organism evidence="2 3">
    <name type="scientific">Leptomonas pyrrhocoris</name>
    <name type="common">Firebug parasite</name>
    <dbReference type="NCBI Taxonomy" id="157538"/>
    <lineage>
        <taxon>Eukaryota</taxon>
        <taxon>Discoba</taxon>
        <taxon>Euglenozoa</taxon>
        <taxon>Kinetoplastea</taxon>
        <taxon>Metakinetoplastina</taxon>
        <taxon>Trypanosomatida</taxon>
        <taxon>Trypanosomatidae</taxon>
        <taxon>Leishmaniinae</taxon>
        <taxon>Leptomonas</taxon>
    </lineage>
</organism>
<accession>A0A0M9G1C0</accession>
<dbReference type="InterPro" id="IPR036047">
    <property type="entry name" value="F-box-like_dom_sf"/>
</dbReference>
<name>A0A0M9G1C0_LEPPY</name>
<dbReference type="OrthoDB" id="9997739at2759"/>
<dbReference type="OMA" id="YQMRAAM"/>